<dbReference type="OrthoDB" id="408631at2759"/>
<dbReference type="SUPFAM" id="SSF53474">
    <property type="entry name" value="alpha/beta-Hydrolases"/>
    <property type="match status" value="1"/>
</dbReference>
<keyword evidence="1" id="KW-0378">Hydrolase</keyword>
<dbReference type="Proteomes" id="UP000001876">
    <property type="component" value="Unassembled WGS sequence"/>
</dbReference>
<proteinExistence type="predicted"/>
<dbReference type="InterPro" id="IPR029058">
    <property type="entry name" value="AB_hydrolase_fold"/>
</dbReference>
<dbReference type="GeneID" id="9683376"/>
<dbReference type="RefSeq" id="XP_003057938.1">
    <property type="nucleotide sequence ID" value="XM_003057892.1"/>
</dbReference>
<dbReference type="PANTHER" id="PTHR48081:SF8">
    <property type="entry name" value="ALPHA_BETA HYDROLASE FOLD-3 DOMAIN-CONTAINING PROTEIN-RELATED"/>
    <property type="match status" value="1"/>
</dbReference>
<evidence type="ECO:0000256" key="1">
    <source>
        <dbReference type="ARBA" id="ARBA00022801"/>
    </source>
</evidence>
<dbReference type="Gene3D" id="3.40.50.1820">
    <property type="entry name" value="alpha/beta hydrolase"/>
    <property type="match status" value="1"/>
</dbReference>
<protein>
    <submittedName>
        <fullName evidence="2">Predicted protein</fullName>
    </submittedName>
</protein>
<accession>C1MRJ3</accession>
<evidence type="ECO:0000313" key="3">
    <source>
        <dbReference type="Proteomes" id="UP000001876"/>
    </source>
</evidence>
<dbReference type="PANTHER" id="PTHR48081">
    <property type="entry name" value="AB HYDROLASE SUPERFAMILY PROTEIN C4A8.06C"/>
    <property type="match status" value="1"/>
</dbReference>
<dbReference type="InterPro" id="IPR050300">
    <property type="entry name" value="GDXG_lipolytic_enzyme"/>
</dbReference>
<sequence length="150" mass="16064">MPSGVLLMSPWLDPEREHPDTAKAWSDADSGDSFDYLRGVEGSLKTVADLVFGCDVDGVCDESIARCLVRGDVWDDADVAYPPVFVQYGGAEVLAAESRTFARVVNASRSSMVVELEEWADMPHVFQVFDAVAAAGGDAIASAAAFVKRC</sequence>
<dbReference type="KEGG" id="mpp:MICPUCDRAFT_57674"/>
<dbReference type="EMBL" id="GG663738">
    <property type="protein sequence ID" value="EEH57889.1"/>
    <property type="molecule type" value="Genomic_DNA"/>
</dbReference>
<dbReference type="GO" id="GO:0016787">
    <property type="term" value="F:hydrolase activity"/>
    <property type="evidence" value="ECO:0007669"/>
    <property type="project" value="UniProtKB-KW"/>
</dbReference>
<dbReference type="AlphaFoldDB" id="C1MRJ3"/>
<organism evidence="3">
    <name type="scientific">Micromonas pusilla (strain CCMP1545)</name>
    <name type="common">Picoplanktonic green alga</name>
    <dbReference type="NCBI Taxonomy" id="564608"/>
    <lineage>
        <taxon>Eukaryota</taxon>
        <taxon>Viridiplantae</taxon>
        <taxon>Chlorophyta</taxon>
        <taxon>Mamiellophyceae</taxon>
        <taxon>Mamiellales</taxon>
        <taxon>Mamiellaceae</taxon>
        <taxon>Micromonas</taxon>
    </lineage>
</organism>
<gene>
    <name evidence="2" type="ORF">MICPUCDRAFT_57674</name>
</gene>
<keyword evidence="3" id="KW-1185">Reference proteome</keyword>
<reference evidence="2 3" key="1">
    <citation type="journal article" date="2009" name="Science">
        <title>Green evolution and dynamic adaptations revealed by genomes of the marine picoeukaryotes Micromonas.</title>
        <authorList>
            <person name="Worden A.Z."/>
            <person name="Lee J.H."/>
            <person name="Mock T."/>
            <person name="Rouze P."/>
            <person name="Simmons M.P."/>
            <person name="Aerts A.L."/>
            <person name="Allen A.E."/>
            <person name="Cuvelier M.L."/>
            <person name="Derelle E."/>
            <person name="Everett M.V."/>
            <person name="Foulon E."/>
            <person name="Grimwood J."/>
            <person name="Gundlach H."/>
            <person name="Henrissat B."/>
            <person name="Napoli C."/>
            <person name="McDonald S.M."/>
            <person name="Parker M.S."/>
            <person name="Rombauts S."/>
            <person name="Salamov A."/>
            <person name="Von Dassow P."/>
            <person name="Badger J.H."/>
            <person name="Coutinho P.M."/>
            <person name="Demir E."/>
            <person name="Dubchak I."/>
            <person name="Gentemann C."/>
            <person name="Eikrem W."/>
            <person name="Gready J.E."/>
            <person name="John U."/>
            <person name="Lanier W."/>
            <person name="Lindquist E.A."/>
            <person name="Lucas S."/>
            <person name="Mayer K.F."/>
            <person name="Moreau H."/>
            <person name="Not F."/>
            <person name="Otillar R."/>
            <person name="Panaud O."/>
            <person name="Pangilinan J."/>
            <person name="Paulsen I."/>
            <person name="Piegu B."/>
            <person name="Poliakov A."/>
            <person name="Robbens S."/>
            <person name="Schmutz J."/>
            <person name="Toulza E."/>
            <person name="Wyss T."/>
            <person name="Zelensky A."/>
            <person name="Zhou K."/>
            <person name="Armbrust E.V."/>
            <person name="Bhattacharya D."/>
            <person name="Goodenough U.W."/>
            <person name="Van de Peer Y."/>
            <person name="Grigoriev I.V."/>
        </authorList>
    </citation>
    <scope>NUCLEOTIDE SEQUENCE [LARGE SCALE GENOMIC DNA]</scope>
    <source>
        <strain evidence="2 3">CCMP1545</strain>
    </source>
</reference>
<name>C1MRJ3_MICPC</name>
<evidence type="ECO:0000313" key="2">
    <source>
        <dbReference type="EMBL" id="EEH57889.1"/>
    </source>
</evidence>